<feature type="transmembrane region" description="Helical" evidence="2">
    <location>
        <begin position="190"/>
        <end position="211"/>
    </location>
</feature>
<organism evidence="3 4">
    <name type="scientific">Gordonia soli NBRC 108243</name>
    <dbReference type="NCBI Taxonomy" id="1223545"/>
    <lineage>
        <taxon>Bacteria</taxon>
        <taxon>Bacillati</taxon>
        <taxon>Actinomycetota</taxon>
        <taxon>Actinomycetes</taxon>
        <taxon>Mycobacteriales</taxon>
        <taxon>Gordoniaceae</taxon>
        <taxon>Gordonia</taxon>
    </lineage>
</organism>
<dbReference type="AlphaFoldDB" id="M0QP21"/>
<dbReference type="Proteomes" id="UP000011666">
    <property type="component" value="Unassembled WGS sequence"/>
</dbReference>
<feature type="compositionally biased region" description="Acidic residues" evidence="1">
    <location>
        <begin position="506"/>
        <end position="527"/>
    </location>
</feature>
<keyword evidence="2" id="KW-1133">Transmembrane helix</keyword>
<name>M0QP21_9ACTN</name>
<feature type="compositionally biased region" description="Acidic residues" evidence="1">
    <location>
        <begin position="423"/>
        <end position="437"/>
    </location>
</feature>
<keyword evidence="4" id="KW-1185">Reference proteome</keyword>
<sequence>MIALNAAHIRRHPIVAAFIIVVLLASALAGGLVGKARAQTLYESSGVVVVIPPGAGNVDAKLNPFVNLDNNMVQLALTLATALNSPQTEIDLGQPDPSVTQIDIETVKTSLATPGTGDTPQVRFTVTGSNGPIAAQTVQRLMDYSATVLRRIQESAGVRGATFADRAVVSPSSAPVPITASALRSAAAHAALFFAATALVILALLALVALVRRGSSHTRGPRVTPSTFRPAIPLPGPAPMSPPPPSNAARPGAHPPIDVDTLPPTVNGHNGFGYNGSGYNGSGYNGSGHWGPHHGDPGTPPAGAPPAAPTPEPARTSNVTRRADWADRPKWNGTTESPARWSPARDSKPADPATVEIPVSWLASAAEHAAGFGAFGTGSTTTPAPPTLLPPGWSATDIRSTLTYAADTYHEPFVEEEIHIGADDLDDADTAADESDVAEPVTDVTDDESSDESDDPVDVEVVESADDESGDTDEFDSGEYESGAGEVADDKVADGDAQDPDSQHDDAEEDSDDDADGSFDGVEDDGSEHDHAVPASGRSTR</sequence>
<feature type="compositionally biased region" description="Acidic residues" evidence="1">
    <location>
        <begin position="444"/>
        <end position="479"/>
    </location>
</feature>
<dbReference type="STRING" id="1223545.GS4_22_00240"/>
<feature type="compositionally biased region" description="Pro residues" evidence="1">
    <location>
        <begin position="232"/>
        <end position="246"/>
    </location>
</feature>
<feature type="region of interest" description="Disordered" evidence="1">
    <location>
        <begin position="285"/>
        <end position="352"/>
    </location>
</feature>
<keyword evidence="2" id="KW-0812">Transmembrane</keyword>
<feature type="compositionally biased region" description="Pro residues" evidence="1">
    <location>
        <begin position="298"/>
        <end position="312"/>
    </location>
</feature>
<dbReference type="EMBL" id="BANX01000022">
    <property type="protein sequence ID" value="GAC69192.1"/>
    <property type="molecule type" value="Genomic_DNA"/>
</dbReference>
<evidence type="ECO:0000256" key="1">
    <source>
        <dbReference type="SAM" id="MobiDB-lite"/>
    </source>
</evidence>
<evidence type="ECO:0000313" key="4">
    <source>
        <dbReference type="Proteomes" id="UP000011666"/>
    </source>
</evidence>
<feature type="compositionally biased region" description="Basic and acidic residues" evidence="1">
    <location>
        <begin position="321"/>
        <end position="330"/>
    </location>
</feature>
<evidence type="ECO:0000313" key="3">
    <source>
        <dbReference type="EMBL" id="GAC69192.1"/>
    </source>
</evidence>
<protein>
    <submittedName>
        <fullName evidence="3">Uncharacterized protein</fullName>
    </submittedName>
</protein>
<feature type="region of interest" description="Disordered" evidence="1">
    <location>
        <begin position="415"/>
        <end position="541"/>
    </location>
</feature>
<feature type="region of interest" description="Disordered" evidence="1">
    <location>
        <begin position="215"/>
        <end position="270"/>
    </location>
</feature>
<keyword evidence="2" id="KW-0472">Membrane</keyword>
<reference evidence="3 4" key="1">
    <citation type="submission" date="2013-01" db="EMBL/GenBank/DDBJ databases">
        <title>Whole genome shotgun sequence of Gordonia soli NBRC 108243.</title>
        <authorList>
            <person name="Isaki-Nakamura S."/>
            <person name="Hosoyama A."/>
            <person name="Tsuchikane K."/>
            <person name="Ando Y."/>
            <person name="Baba S."/>
            <person name="Ohji S."/>
            <person name="Hamada M."/>
            <person name="Tamura T."/>
            <person name="Yamazoe A."/>
            <person name="Yamazaki S."/>
            <person name="Fujita N."/>
        </authorList>
    </citation>
    <scope>NUCLEOTIDE SEQUENCE [LARGE SCALE GENOMIC DNA]</scope>
    <source>
        <strain evidence="3 4">NBRC 108243</strain>
    </source>
</reference>
<accession>M0QP21</accession>
<evidence type="ECO:0000256" key="2">
    <source>
        <dbReference type="SAM" id="Phobius"/>
    </source>
</evidence>
<gene>
    <name evidence="3" type="ORF">GS4_22_00240</name>
</gene>
<feature type="region of interest" description="Disordered" evidence="1">
    <location>
        <begin position="374"/>
        <end position="395"/>
    </location>
</feature>
<dbReference type="eggNOG" id="ENOG5031VZI">
    <property type="taxonomic scope" value="Bacteria"/>
</dbReference>
<comment type="caution">
    <text evidence="3">The sequence shown here is derived from an EMBL/GenBank/DDBJ whole genome shotgun (WGS) entry which is preliminary data.</text>
</comment>
<proteinExistence type="predicted"/>